<comment type="caution">
    <text evidence="1">The sequence shown here is derived from an EMBL/GenBank/DDBJ whole genome shotgun (WGS) entry which is preliminary data.</text>
</comment>
<gene>
    <name evidence="1" type="ORF">HBN54_002170</name>
</gene>
<evidence type="ECO:0000313" key="2">
    <source>
        <dbReference type="Proteomes" id="UP000717634"/>
    </source>
</evidence>
<evidence type="ECO:0000313" key="1">
    <source>
        <dbReference type="EMBL" id="NKI89572.1"/>
    </source>
</evidence>
<name>A0ABX1HKL3_9BACT</name>
<accession>A0ABX1HKL3</accession>
<reference evidence="1 2" key="1">
    <citation type="submission" date="2020-03" db="EMBL/GenBank/DDBJ databases">
        <title>Genomic Encyclopedia of Type Strains, Phase IV (KMG-V): Genome sequencing to study the core and pangenomes of soil and plant-associated prokaryotes.</title>
        <authorList>
            <person name="Whitman W."/>
        </authorList>
    </citation>
    <scope>NUCLEOTIDE SEQUENCE [LARGE SCALE GENOMIC DNA]</scope>
    <source>
        <strain evidence="1 2">1B</strain>
    </source>
</reference>
<proteinExistence type="predicted"/>
<organism evidence="1 2">
    <name type="scientific">Hymenobacter artigasi</name>
    <dbReference type="NCBI Taxonomy" id="2719616"/>
    <lineage>
        <taxon>Bacteria</taxon>
        <taxon>Pseudomonadati</taxon>
        <taxon>Bacteroidota</taxon>
        <taxon>Cytophagia</taxon>
        <taxon>Cytophagales</taxon>
        <taxon>Hymenobacteraceae</taxon>
        <taxon>Hymenobacter</taxon>
    </lineage>
</organism>
<dbReference type="Proteomes" id="UP000717634">
    <property type="component" value="Unassembled WGS sequence"/>
</dbReference>
<sequence length="105" mass="11622">MKIQLFAGSIDLGIVESKVIDDSMGVVGGVLQPSMAYLTKFQSYFRSHTLQSNWTVLADLELKGVIDFDKTLECAGGICLTDIEECDEINVEFCGLNQHVMSMIR</sequence>
<keyword evidence="2" id="KW-1185">Reference proteome</keyword>
<protein>
    <submittedName>
        <fullName evidence="1">Uncharacterized protein</fullName>
    </submittedName>
</protein>
<dbReference type="EMBL" id="JAAVTK010000005">
    <property type="protein sequence ID" value="NKI89572.1"/>
    <property type="molecule type" value="Genomic_DNA"/>
</dbReference>
<dbReference type="RefSeq" id="WP_168673186.1">
    <property type="nucleotide sequence ID" value="NZ_JAAVTK010000005.1"/>
</dbReference>